<dbReference type="InParanoid" id="Q024G9"/>
<feature type="chain" id="PRO_5004163237" description="Peptidase M56, BlaR1" evidence="2">
    <location>
        <begin position="21"/>
        <end position="271"/>
    </location>
</feature>
<feature type="signal peptide" evidence="2">
    <location>
        <begin position="1"/>
        <end position="20"/>
    </location>
</feature>
<protein>
    <recommendedName>
        <fullName evidence="4">Peptidase M56, BlaR1</fullName>
    </recommendedName>
</protein>
<dbReference type="STRING" id="234267.Acid_2618"/>
<proteinExistence type="predicted"/>
<name>Q024G9_SOLUE</name>
<dbReference type="InterPro" id="IPR017801">
    <property type="entry name" value="DUF3738"/>
</dbReference>
<gene>
    <name evidence="3" type="ordered locus">Acid_2618</name>
</gene>
<organism evidence="3">
    <name type="scientific">Solibacter usitatus (strain Ellin6076)</name>
    <dbReference type="NCBI Taxonomy" id="234267"/>
    <lineage>
        <taxon>Bacteria</taxon>
        <taxon>Pseudomonadati</taxon>
        <taxon>Acidobacteriota</taxon>
        <taxon>Terriglobia</taxon>
        <taxon>Bryobacterales</taxon>
        <taxon>Solibacteraceae</taxon>
        <taxon>Candidatus Solibacter</taxon>
    </lineage>
</organism>
<evidence type="ECO:0000256" key="1">
    <source>
        <dbReference type="SAM" id="MobiDB-lite"/>
    </source>
</evidence>
<dbReference type="eggNOG" id="COG4219">
    <property type="taxonomic scope" value="Bacteria"/>
</dbReference>
<dbReference type="NCBIfam" id="TIGR03435">
    <property type="entry name" value="Soli_TIGR03435"/>
    <property type="match status" value="1"/>
</dbReference>
<evidence type="ECO:0000313" key="3">
    <source>
        <dbReference type="EMBL" id="ABJ83607.1"/>
    </source>
</evidence>
<dbReference type="EMBL" id="CP000473">
    <property type="protein sequence ID" value="ABJ83607.1"/>
    <property type="molecule type" value="Genomic_DNA"/>
</dbReference>
<dbReference type="HOGENOM" id="CLU_079080_0_0_0"/>
<dbReference type="Pfam" id="PF12543">
    <property type="entry name" value="DUF3738"/>
    <property type="match status" value="1"/>
</dbReference>
<sequence length="271" mass="28995" precursor="true">MVRGIVGVCLLTLAPLTARAEGGLVFEVASVKPAAAQAPGRFQISMGGDPGRINYTFVSLKNLIERAYSVKSYQVTGPEWMDSERFDVTAKLPDGAKQSDVPVMLQALLAERFKLSIHREQKSMPVYAIVVGKAGVKMPKVEGDAVAGPGAGNIRMQMGMKGRQLAGKVTIDGLAGMLSRMLDRPVIDATELKDTYDMKLEWTPDDREGGMRMIGGIPAGDHPPASEGSESSTAPSLFAAVQEQLGLKLEPRKGQVDVVVVDSIEKSPTQN</sequence>
<evidence type="ECO:0000256" key="2">
    <source>
        <dbReference type="SAM" id="SignalP"/>
    </source>
</evidence>
<reference evidence="3" key="1">
    <citation type="submission" date="2006-10" db="EMBL/GenBank/DDBJ databases">
        <title>Complete sequence of Solibacter usitatus Ellin6076.</title>
        <authorList>
            <consortium name="US DOE Joint Genome Institute"/>
            <person name="Copeland A."/>
            <person name="Lucas S."/>
            <person name="Lapidus A."/>
            <person name="Barry K."/>
            <person name="Detter J.C."/>
            <person name="Glavina del Rio T."/>
            <person name="Hammon N."/>
            <person name="Israni S."/>
            <person name="Dalin E."/>
            <person name="Tice H."/>
            <person name="Pitluck S."/>
            <person name="Thompson L.S."/>
            <person name="Brettin T."/>
            <person name="Bruce D."/>
            <person name="Han C."/>
            <person name="Tapia R."/>
            <person name="Gilna P."/>
            <person name="Schmutz J."/>
            <person name="Larimer F."/>
            <person name="Land M."/>
            <person name="Hauser L."/>
            <person name="Kyrpides N."/>
            <person name="Mikhailova N."/>
            <person name="Janssen P.H."/>
            <person name="Kuske C.R."/>
            <person name="Richardson P."/>
        </authorList>
    </citation>
    <scope>NUCLEOTIDE SEQUENCE</scope>
    <source>
        <strain evidence="3">Ellin6076</strain>
    </source>
</reference>
<accession>Q024G9</accession>
<evidence type="ECO:0008006" key="4">
    <source>
        <dbReference type="Google" id="ProtNLM"/>
    </source>
</evidence>
<dbReference type="AlphaFoldDB" id="Q024G9"/>
<feature type="region of interest" description="Disordered" evidence="1">
    <location>
        <begin position="215"/>
        <end position="237"/>
    </location>
</feature>
<dbReference type="KEGG" id="sus:Acid_2618"/>
<keyword evidence="2" id="KW-0732">Signal</keyword>